<keyword evidence="1" id="KW-0934">Plastid</keyword>
<keyword evidence="1" id="KW-0150">Chloroplast</keyword>
<gene>
    <name evidence="1" type="ORF">MHYP1_040</name>
</gene>
<organism evidence="1">
    <name type="scientific">Monotropa hypopitys</name>
    <name type="common">pinesap</name>
    <dbReference type="NCBI Taxonomy" id="176248"/>
    <lineage>
        <taxon>Eukaryota</taxon>
        <taxon>Viridiplantae</taxon>
        <taxon>Streptophyta</taxon>
        <taxon>Embryophyta</taxon>
        <taxon>Tracheophyta</taxon>
        <taxon>Spermatophyta</taxon>
        <taxon>Magnoliopsida</taxon>
        <taxon>eudicotyledons</taxon>
        <taxon>Gunneridae</taxon>
        <taxon>Pentapetalae</taxon>
        <taxon>asterids</taxon>
        <taxon>Ericales</taxon>
        <taxon>Ericaceae</taxon>
        <taxon>Pyroloideae</taxon>
        <taxon>Monotropeae</taxon>
        <taxon>Monotropa</taxon>
    </lineage>
</organism>
<name>A0A140G123_9ERIC</name>
<evidence type="ECO:0000313" key="1">
    <source>
        <dbReference type="EMBL" id="AMM04618.1"/>
    </source>
</evidence>
<geneLocation type="chloroplast" evidence="1"/>
<dbReference type="RefSeq" id="YP_009239331.1">
    <property type="nucleotide sequence ID" value="NC_029704.1"/>
</dbReference>
<proteinExistence type="predicted"/>
<sequence>MIWYVQNKKLILDSTIIFTKAFHLLLFDVNFNSNSYLFEQNKDYVFRQIHTFHLILKY</sequence>
<reference evidence="1" key="1">
    <citation type="submission" date="2016-01" db="EMBL/GenBank/DDBJ databases">
        <authorList>
            <person name="Oliw E.H."/>
        </authorList>
    </citation>
    <scope>NUCLEOTIDE SEQUENCE</scope>
    <source>
        <strain evidence="1">1VOLR</strain>
    </source>
</reference>
<dbReference type="AlphaFoldDB" id="A0A140G123"/>
<dbReference type="EMBL" id="KU640957">
    <property type="protein sequence ID" value="AMM04618.1"/>
    <property type="molecule type" value="Genomic_DNA"/>
</dbReference>
<protein>
    <submittedName>
        <fullName evidence="1">Uncharacterized protein</fullName>
    </submittedName>
</protein>
<dbReference type="GeneID" id="27111873"/>
<accession>A0A140G123</accession>